<dbReference type="EMBL" id="BEZZ01243839">
    <property type="protein sequence ID" value="GCC48417.1"/>
    <property type="molecule type" value="Genomic_DNA"/>
</dbReference>
<comment type="caution">
    <text evidence="2">The sequence shown here is derived from an EMBL/GenBank/DDBJ whole genome shotgun (WGS) entry which is preliminary data.</text>
</comment>
<proteinExistence type="predicted"/>
<keyword evidence="1" id="KW-0472">Membrane</keyword>
<sequence>MRRLSFCGLSRRLQRWGRGWYWMLSSSLSVVSCFTALGALRLFLEQLLGWGG</sequence>
<evidence type="ECO:0000256" key="1">
    <source>
        <dbReference type="SAM" id="Phobius"/>
    </source>
</evidence>
<dbReference type="Proteomes" id="UP000287033">
    <property type="component" value="Unassembled WGS sequence"/>
</dbReference>
<dbReference type="PROSITE" id="PS51257">
    <property type="entry name" value="PROKAR_LIPOPROTEIN"/>
    <property type="match status" value="1"/>
</dbReference>
<evidence type="ECO:0000313" key="2">
    <source>
        <dbReference type="EMBL" id="GCC48417.1"/>
    </source>
</evidence>
<accession>A0A401U0J9</accession>
<name>A0A401U0J9_CHIPU</name>
<gene>
    <name evidence="2" type="ORF">chiPu_0032714</name>
</gene>
<feature type="non-terminal residue" evidence="2">
    <location>
        <position position="52"/>
    </location>
</feature>
<reference evidence="2 3" key="1">
    <citation type="journal article" date="2018" name="Nat. Ecol. Evol.">
        <title>Shark genomes provide insights into elasmobranch evolution and the origin of vertebrates.</title>
        <authorList>
            <person name="Hara Y"/>
            <person name="Yamaguchi K"/>
            <person name="Onimaru K"/>
            <person name="Kadota M"/>
            <person name="Koyanagi M"/>
            <person name="Keeley SD"/>
            <person name="Tatsumi K"/>
            <person name="Tanaka K"/>
            <person name="Motone F"/>
            <person name="Kageyama Y"/>
            <person name="Nozu R"/>
            <person name="Adachi N"/>
            <person name="Nishimura O"/>
            <person name="Nakagawa R"/>
            <person name="Tanegashima C"/>
            <person name="Kiyatake I"/>
            <person name="Matsumoto R"/>
            <person name="Murakumo K"/>
            <person name="Nishida K"/>
            <person name="Terakita A"/>
            <person name="Kuratani S"/>
            <person name="Sato K"/>
            <person name="Hyodo S Kuraku.S."/>
        </authorList>
    </citation>
    <scope>NUCLEOTIDE SEQUENCE [LARGE SCALE GENOMIC DNA]</scope>
</reference>
<keyword evidence="1" id="KW-1133">Transmembrane helix</keyword>
<keyword evidence="3" id="KW-1185">Reference proteome</keyword>
<dbReference type="AlphaFoldDB" id="A0A401U0J9"/>
<organism evidence="2 3">
    <name type="scientific">Chiloscyllium punctatum</name>
    <name type="common">Brownbanded bambooshark</name>
    <name type="synonym">Hemiscyllium punctatum</name>
    <dbReference type="NCBI Taxonomy" id="137246"/>
    <lineage>
        <taxon>Eukaryota</taxon>
        <taxon>Metazoa</taxon>
        <taxon>Chordata</taxon>
        <taxon>Craniata</taxon>
        <taxon>Vertebrata</taxon>
        <taxon>Chondrichthyes</taxon>
        <taxon>Elasmobranchii</taxon>
        <taxon>Galeomorphii</taxon>
        <taxon>Galeoidea</taxon>
        <taxon>Orectolobiformes</taxon>
        <taxon>Hemiscylliidae</taxon>
        <taxon>Chiloscyllium</taxon>
    </lineage>
</organism>
<feature type="transmembrane region" description="Helical" evidence="1">
    <location>
        <begin position="20"/>
        <end position="44"/>
    </location>
</feature>
<keyword evidence="1" id="KW-0812">Transmembrane</keyword>
<evidence type="ECO:0000313" key="3">
    <source>
        <dbReference type="Proteomes" id="UP000287033"/>
    </source>
</evidence>
<protein>
    <submittedName>
        <fullName evidence="2">Uncharacterized protein</fullName>
    </submittedName>
</protein>